<organism evidence="6 7">
    <name type="scientific">Cuscuta europaea</name>
    <name type="common">European dodder</name>
    <dbReference type="NCBI Taxonomy" id="41803"/>
    <lineage>
        <taxon>Eukaryota</taxon>
        <taxon>Viridiplantae</taxon>
        <taxon>Streptophyta</taxon>
        <taxon>Embryophyta</taxon>
        <taxon>Tracheophyta</taxon>
        <taxon>Spermatophyta</taxon>
        <taxon>Magnoliopsida</taxon>
        <taxon>eudicotyledons</taxon>
        <taxon>Gunneridae</taxon>
        <taxon>Pentapetalae</taxon>
        <taxon>asterids</taxon>
        <taxon>lamiids</taxon>
        <taxon>Solanales</taxon>
        <taxon>Convolvulaceae</taxon>
        <taxon>Cuscuteae</taxon>
        <taxon>Cuscuta</taxon>
        <taxon>Cuscuta subgen. Cuscuta</taxon>
    </lineage>
</organism>
<dbReference type="SUPFAM" id="SSF46689">
    <property type="entry name" value="Homeodomain-like"/>
    <property type="match status" value="1"/>
</dbReference>
<dbReference type="Proteomes" id="UP001152484">
    <property type="component" value="Unassembled WGS sequence"/>
</dbReference>
<proteinExistence type="predicted"/>
<protein>
    <recommendedName>
        <fullName evidence="5">Homeobox domain-containing protein</fullName>
    </recommendedName>
</protein>
<evidence type="ECO:0000256" key="1">
    <source>
        <dbReference type="ARBA" id="ARBA00004123"/>
    </source>
</evidence>
<evidence type="ECO:0000313" key="6">
    <source>
        <dbReference type="EMBL" id="CAH9079210.1"/>
    </source>
</evidence>
<dbReference type="PANTHER" id="PTHR33400:SF6">
    <property type="entry name" value="HOMEOBOX PROTEIN LUMINIDEPENDENS"/>
    <property type="match status" value="1"/>
</dbReference>
<dbReference type="InterPro" id="IPR035441">
    <property type="entry name" value="TFIIS/LEDGF_dom_sf"/>
</dbReference>
<gene>
    <name evidence="6" type="ORF">CEURO_LOCUS7101</name>
</gene>
<keyword evidence="3" id="KW-0539">Nucleus</keyword>
<comment type="caution">
    <text evidence="6">The sequence shown here is derived from an EMBL/GenBank/DDBJ whole genome shotgun (WGS) entry which is preliminary data.</text>
</comment>
<reference evidence="6" key="1">
    <citation type="submission" date="2022-07" db="EMBL/GenBank/DDBJ databases">
        <authorList>
            <person name="Macas J."/>
            <person name="Novak P."/>
            <person name="Neumann P."/>
        </authorList>
    </citation>
    <scope>NUCLEOTIDE SEQUENCE</scope>
</reference>
<keyword evidence="7" id="KW-1185">Reference proteome</keyword>
<feature type="domain" description="Homeobox" evidence="5">
    <location>
        <begin position="62"/>
        <end position="122"/>
    </location>
</feature>
<evidence type="ECO:0000256" key="4">
    <source>
        <dbReference type="SAM" id="MobiDB-lite"/>
    </source>
</evidence>
<feature type="region of interest" description="Disordered" evidence="4">
    <location>
        <begin position="835"/>
        <end position="943"/>
    </location>
</feature>
<evidence type="ECO:0000256" key="2">
    <source>
        <dbReference type="ARBA" id="ARBA00023125"/>
    </source>
</evidence>
<dbReference type="PANTHER" id="PTHR33400">
    <property type="entry name" value="ZINC FINGER CCCH DOMAIN-CONTAINING PROTEIN 6-RELATED"/>
    <property type="match status" value="1"/>
</dbReference>
<feature type="region of interest" description="Disordered" evidence="4">
    <location>
        <begin position="357"/>
        <end position="419"/>
    </location>
</feature>
<dbReference type="PROSITE" id="PS50071">
    <property type="entry name" value="HOMEOBOX_2"/>
    <property type="match status" value="1"/>
</dbReference>
<accession>A0A9P0YYA1</accession>
<dbReference type="Gene3D" id="1.10.10.60">
    <property type="entry name" value="Homeodomain-like"/>
    <property type="match status" value="1"/>
</dbReference>
<feature type="region of interest" description="Disordered" evidence="4">
    <location>
        <begin position="484"/>
        <end position="503"/>
    </location>
</feature>
<evidence type="ECO:0000256" key="3">
    <source>
        <dbReference type="PROSITE-ProRule" id="PRU00108"/>
    </source>
</evidence>
<feature type="compositionally biased region" description="Polar residues" evidence="4">
    <location>
        <begin position="898"/>
        <end position="936"/>
    </location>
</feature>
<comment type="subcellular location">
    <subcellularLocation>
        <location evidence="1 3">Nucleus</location>
    </subcellularLocation>
</comment>
<feature type="compositionally biased region" description="Basic and acidic residues" evidence="4">
    <location>
        <begin position="880"/>
        <end position="893"/>
    </location>
</feature>
<sequence>MDNHLQQVISSPSTSFHDLLASQRELFHSQIDHLENIVVHQCKLTGVNPLSQEMAAGALSIKIGKRPRDLLNPKAIKYMQSIFSIKDVINKKETHEISALFGVTATQVRDFFTTQRTRVRKLVRISREKARKSSAANEQCSEISLRSGGSLTVDPVPLDSVAPINVEGPSFSTQHEVPSGVEESDRDFIDTIFILMRNEDTFSGQVKLMDWIMEIQNPSVLQWFLSKGGVMILANWLSQAATEEQTSVLHAILKVLCHLPLHQALPAHMSAILQSVNKLRFYRTSDISNRARFLLFRWSKKLASQSSKKPSGFKSATGAHDEMLLKQSIGEVMAEVDGFEESLAQFETAENLRKMGSTQPLRLLTSADESNKKTGRSALPAQNRERRKVQLVEQPGQRMAGRNPQAAKTASPAQGRPLSADDIQKAKLRAQFLQSKYGKSKTSSDRSPQPKPEGPNKYASPPQASNFHSTTKAYDPLTVTNEVKSNISDEKPTTDEGKPIIDPKKTIYGHKSIADLVSNISKHLETHLNQKRCLGAEEPPWKKCKGVQIPWHTPPVMTIPENWKLCAGENSKEVEIQKNRIHREKETIYRTLHEIPLNPKEPWDHEMDYDDTLTPQIPTEQLPDVNNTEDIPPDDVSTVVHSENVSNMAEPDLELLAVLLKNPELVFALTSGGQAGNLSSEETVKLLDMIKVHGLGQKAPDMTKVEVSLPSPTPSSNPGTSGVIPDDFDKNPFSRRGGATATTLAVPAQQFTHQPADGRATNHLLQHPPPATVSSLNQVAPVMNLLQPAPSELLVNRNKNGGALVNKPPRAMQVTAHAPPPQETPSRFHAHPTQASYYSHEPPQSWGGVRQGPPHHHVPQTNSSNKYYNAHPGRAAPDSSWRRNEYVDRRPDGFESFSPENSPPRLNNNYNHPPPTSSRNPPTYHQDPSNWNSVNRRWSDHRR</sequence>
<name>A0A9P0YYA1_CUSEU</name>
<dbReference type="GO" id="GO:0005634">
    <property type="term" value="C:nucleus"/>
    <property type="evidence" value="ECO:0007669"/>
    <property type="project" value="UniProtKB-SubCell"/>
</dbReference>
<dbReference type="InterPro" id="IPR009057">
    <property type="entry name" value="Homeodomain-like_sf"/>
</dbReference>
<dbReference type="GO" id="GO:0010228">
    <property type="term" value="P:vegetative to reproductive phase transition of meristem"/>
    <property type="evidence" value="ECO:0007669"/>
    <property type="project" value="TreeGrafter"/>
</dbReference>
<dbReference type="SUPFAM" id="SSF47676">
    <property type="entry name" value="Conserved domain common to transcription factors TFIIS, elongin A, CRSP70"/>
    <property type="match status" value="1"/>
</dbReference>
<feature type="compositionally biased region" description="Basic and acidic residues" evidence="4">
    <location>
        <begin position="487"/>
        <end position="503"/>
    </location>
</feature>
<evidence type="ECO:0000259" key="5">
    <source>
        <dbReference type="PROSITE" id="PS50071"/>
    </source>
</evidence>
<feature type="region of interest" description="Disordered" evidence="4">
    <location>
        <begin position="434"/>
        <end position="477"/>
    </location>
</feature>
<keyword evidence="3" id="KW-0371">Homeobox</keyword>
<dbReference type="GO" id="GO:0003677">
    <property type="term" value="F:DNA binding"/>
    <property type="evidence" value="ECO:0007669"/>
    <property type="project" value="UniProtKB-UniRule"/>
</dbReference>
<dbReference type="InterPro" id="IPR001356">
    <property type="entry name" value="HD"/>
</dbReference>
<evidence type="ECO:0000313" key="7">
    <source>
        <dbReference type="Proteomes" id="UP001152484"/>
    </source>
</evidence>
<dbReference type="SMART" id="SM00389">
    <property type="entry name" value="HOX"/>
    <property type="match status" value="1"/>
</dbReference>
<dbReference type="AlphaFoldDB" id="A0A9P0YYA1"/>
<dbReference type="EMBL" id="CAMAPE010000010">
    <property type="protein sequence ID" value="CAH9079210.1"/>
    <property type="molecule type" value="Genomic_DNA"/>
</dbReference>
<dbReference type="OrthoDB" id="1920276at2759"/>
<feature type="region of interest" description="Disordered" evidence="4">
    <location>
        <begin position="705"/>
        <end position="738"/>
    </location>
</feature>
<feature type="compositionally biased region" description="Polar residues" evidence="4">
    <location>
        <begin position="462"/>
        <end position="477"/>
    </location>
</feature>
<feature type="DNA-binding region" description="Homeobox" evidence="3">
    <location>
        <begin position="64"/>
        <end position="123"/>
    </location>
</feature>
<keyword evidence="2 3" id="KW-0238">DNA-binding</keyword>